<evidence type="ECO:0000256" key="1">
    <source>
        <dbReference type="ARBA" id="ARBA00004635"/>
    </source>
</evidence>
<feature type="domain" description="Spore germination GerAC-like C-terminal" evidence="8">
    <location>
        <begin position="208"/>
        <end position="371"/>
    </location>
</feature>
<dbReference type="Pfam" id="PF05504">
    <property type="entry name" value="Spore_GerAC"/>
    <property type="match status" value="1"/>
</dbReference>
<keyword evidence="11" id="KW-1185">Reference proteome</keyword>
<gene>
    <name evidence="10" type="ORF">DFP97_12338</name>
</gene>
<reference evidence="10 11" key="1">
    <citation type="submission" date="2018-07" db="EMBL/GenBank/DDBJ databases">
        <title>Genomic Encyclopedia of Type Strains, Phase III (KMG-III): the genomes of soil and plant-associated and newly described type strains.</title>
        <authorList>
            <person name="Whitman W."/>
        </authorList>
    </citation>
    <scope>NUCLEOTIDE SEQUENCE [LARGE SCALE GENOMIC DNA]</scope>
    <source>
        <strain evidence="10 11">CECT 7506</strain>
    </source>
</reference>
<evidence type="ECO:0000259" key="9">
    <source>
        <dbReference type="Pfam" id="PF25198"/>
    </source>
</evidence>
<dbReference type="InterPro" id="IPR046953">
    <property type="entry name" value="Spore_GerAC-like_C"/>
</dbReference>
<dbReference type="EMBL" id="QPJD01000023">
    <property type="protein sequence ID" value="RCW41509.1"/>
    <property type="molecule type" value="Genomic_DNA"/>
</dbReference>
<evidence type="ECO:0000256" key="7">
    <source>
        <dbReference type="ARBA" id="ARBA00023288"/>
    </source>
</evidence>
<organism evidence="10 11">
    <name type="scientific">Paenibacillus prosopidis</name>
    <dbReference type="NCBI Taxonomy" id="630520"/>
    <lineage>
        <taxon>Bacteria</taxon>
        <taxon>Bacillati</taxon>
        <taxon>Bacillota</taxon>
        <taxon>Bacilli</taxon>
        <taxon>Bacillales</taxon>
        <taxon>Paenibacillaceae</taxon>
        <taxon>Paenibacillus</taxon>
    </lineage>
</organism>
<dbReference type="PANTHER" id="PTHR35789">
    <property type="entry name" value="SPORE GERMINATION PROTEIN B3"/>
    <property type="match status" value="1"/>
</dbReference>
<dbReference type="Pfam" id="PF25198">
    <property type="entry name" value="Spore_GerAC_N"/>
    <property type="match status" value="1"/>
</dbReference>
<dbReference type="NCBIfam" id="TIGR02887">
    <property type="entry name" value="spore_ger_x_C"/>
    <property type="match status" value="1"/>
</dbReference>
<dbReference type="GO" id="GO:0009847">
    <property type="term" value="P:spore germination"/>
    <property type="evidence" value="ECO:0007669"/>
    <property type="project" value="InterPro"/>
</dbReference>
<keyword evidence="6" id="KW-0564">Palmitate</keyword>
<dbReference type="InterPro" id="IPR057336">
    <property type="entry name" value="GerAC_N"/>
</dbReference>
<evidence type="ECO:0000256" key="2">
    <source>
        <dbReference type="ARBA" id="ARBA00007886"/>
    </source>
</evidence>
<dbReference type="AlphaFoldDB" id="A0A368VKZ3"/>
<evidence type="ECO:0000256" key="5">
    <source>
        <dbReference type="ARBA" id="ARBA00023136"/>
    </source>
</evidence>
<keyword evidence="4" id="KW-0732">Signal</keyword>
<dbReference type="GO" id="GO:0016020">
    <property type="term" value="C:membrane"/>
    <property type="evidence" value="ECO:0007669"/>
    <property type="project" value="UniProtKB-SubCell"/>
</dbReference>
<name>A0A368VKZ3_9BACL</name>
<keyword evidence="7" id="KW-0449">Lipoprotein</keyword>
<dbReference type="InterPro" id="IPR008844">
    <property type="entry name" value="Spore_GerAC-like"/>
</dbReference>
<evidence type="ECO:0000259" key="8">
    <source>
        <dbReference type="Pfam" id="PF05504"/>
    </source>
</evidence>
<proteinExistence type="inferred from homology"/>
<dbReference type="PANTHER" id="PTHR35789:SF1">
    <property type="entry name" value="SPORE GERMINATION PROTEIN B3"/>
    <property type="match status" value="1"/>
</dbReference>
<sequence>MVTGCWNRRELNELAVSVAIGVDQKGKKILLSNQLLNPVAISGEEGGSSMLAPVTLFQERGGGFQEAARRMTTISTRKIYVGQMQMLIFGENFAKKGVGKVLDHISRDHEYRNDFYVVIARGAEAQDILKVYTPLEKTPATKLNASLETSSKVWGATAAIKIDEFTSTVISKGKEAVATGVVVIGEAGAGNDKRNVENISSPSQLKYTGLAVFKKDKLLGWLSEKESQGYSYTQGKVKSTSVLLACPEGKSKHITVELLGTKSKMKAAMKEGKPVIDIKLKTKGVVTDAQCELDFTKPAAISELESLTQNSIEASITSVVKKMQNKYKSDIFGFGEEFERKYPRYWESVKSDWDRVFSTLQVNIQVESKIDKMFKTTKSLSERMGE</sequence>
<comment type="caution">
    <text evidence="10">The sequence shown here is derived from an EMBL/GenBank/DDBJ whole genome shotgun (WGS) entry which is preliminary data.</text>
</comment>
<keyword evidence="5" id="KW-0472">Membrane</keyword>
<evidence type="ECO:0000313" key="10">
    <source>
        <dbReference type="EMBL" id="RCW41509.1"/>
    </source>
</evidence>
<evidence type="ECO:0000256" key="6">
    <source>
        <dbReference type="ARBA" id="ARBA00023139"/>
    </source>
</evidence>
<dbReference type="InterPro" id="IPR038501">
    <property type="entry name" value="Spore_GerAC_C_sf"/>
</dbReference>
<evidence type="ECO:0000256" key="4">
    <source>
        <dbReference type="ARBA" id="ARBA00022729"/>
    </source>
</evidence>
<protein>
    <submittedName>
        <fullName evidence="10">Spore germination protein KC</fullName>
    </submittedName>
</protein>
<comment type="subcellular location">
    <subcellularLocation>
        <location evidence="1">Membrane</location>
        <topology evidence="1">Lipid-anchor</topology>
    </subcellularLocation>
</comment>
<dbReference type="Gene3D" id="3.30.300.210">
    <property type="entry name" value="Nutrient germinant receptor protein C, domain 3"/>
    <property type="match status" value="1"/>
</dbReference>
<accession>A0A368VKZ3</accession>
<evidence type="ECO:0000313" key="11">
    <source>
        <dbReference type="Proteomes" id="UP000252415"/>
    </source>
</evidence>
<comment type="similarity">
    <text evidence="2">Belongs to the GerABKC lipoprotein family.</text>
</comment>
<feature type="domain" description="Spore germination protein N-terminal" evidence="9">
    <location>
        <begin position="7"/>
        <end position="179"/>
    </location>
</feature>
<evidence type="ECO:0000256" key="3">
    <source>
        <dbReference type="ARBA" id="ARBA00022544"/>
    </source>
</evidence>
<dbReference type="Proteomes" id="UP000252415">
    <property type="component" value="Unassembled WGS sequence"/>
</dbReference>
<keyword evidence="3" id="KW-0309">Germination</keyword>